<dbReference type="CDD" id="cd17470">
    <property type="entry name" value="T3SS_Flik_C"/>
    <property type="match status" value="1"/>
</dbReference>
<reference evidence="3" key="1">
    <citation type="submission" date="2020-08" db="EMBL/GenBank/DDBJ databases">
        <title>Novel species isolated from subtropical streams in China.</title>
        <authorList>
            <person name="Lu H."/>
        </authorList>
    </citation>
    <scope>NUCLEOTIDE SEQUENCE</scope>
    <source>
        <strain evidence="3">CY7W</strain>
    </source>
</reference>
<comment type="caution">
    <text evidence="3">The sequence shown here is derived from an EMBL/GenBank/DDBJ whole genome shotgun (WGS) entry which is preliminary data.</text>
</comment>
<protein>
    <submittedName>
        <fullName evidence="3">Flagellar hook-length control protein FliK</fullName>
    </submittedName>
</protein>
<feature type="compositionally biased region" description="Basic and acidic residues" evidence="1">
    <location>
        <begin position="269"/>
        <end position="288"/>
    </location>
</feature>
<accession>A0A923I0S4</accession>
<feature type="region of interest" description="Disordered" evidence="1">
    <location>
        <begin position="34"/>
        <end position="77"/>
    </location>
</feature>
<keyword evidence="3" id="KW-0966">Cell projection</keyword>
<feature type="region of interest" description="Disordered" evidence="1">
    <location>
        <begin position="249"/>
        <end position="294"/>
    </location>
</feature>
<keyword evidence="4" id="KW-1185">Reference proteome</keyword>
<dbReference type="InterPro" id="IPR038610">
    <property type="entry name" value="FliK-like_C_sf"/>
</dbReference>
<dbReference type="PANTHER" id="PTHR37533">
    <property type="entry name" value="FLAGELLAR HOOK-LENGTH CONTROL PROTEIN"/>
    <property type="match status" value="1"/>
</dbReference>
<keyword evidence="3" id="KW-0282">Flagellum</keyword>
<evidence type="ECO:0000259" key="2">
    <source>
        <dbReference type="Pfam" id="PF02120"/>
    </source>
</evidence>
<dbReference type="AlphaFoldDB" id="A0A923I0S4"/>
<evidence type="ECO:0000313" key="3">
    <source>
        <dbReference type="EMBL" id="MBC3934922.1"/>
    </source>
</evidence>
<feature type="compositionally biased region" description="Low complexity" evidence="1">
    <location>
        <begin position="249"/>
        <end position="265"/>
    </location>
</feature>
<feature type="compositionally biased region" description="Polar residues" evidence="1">
    <location>
        <begin position="36"/>
        <end position="46"/>
    </location>
</feature>
<gene>
    <name evidence="3" type="ORF">H8K47_06065</name>
</gene>
<dbReference type="Pfam" id="PF02120">
    <property type="entry name" value="Flg_hook"/>
    <property type="match status" value="1"/>
</dbReference>
<dbReference type="EMBL" id="JACOGG010000005">
    <property type="protein sequence ID" value="MBC3934922.1"/>
    <property type="molecule type" value="Genomic_DNA"/>
</dbReference>
<name>A0A923I0S4_9BURK</name>
<keyword evidence="3" id="KW-0969">Cilium</keyword>
<feature type="domain" description="Flagellar hook-length control protein-like C-terminal" evidence="2">
    <location>
        <begin position="173"/>
        <end position="254"/>
    </location>
</feature>
<dbReference type="InterPro" id="IPR021136">
    <property type="entry name" value="Flagellar_hook_control-like_C"/>
</dbReference>
<dbReference type="Proteomes" id="UP000612361">
    <property type="component" value="Unassembled WGS sequence"/>
</dbReference>
<proteinExistence type="predicted"/>
<dbReference type="Gene3D" id="3.30.750.140">
    <property type="match status" value="1"/>
</dbReference>
<sequence length="309" mass="32296">MRESDKLIADPGNPDAGNTSALAFPVHALRTDISDTVKQNQTQSLGSAVVPSATGQPPLRSGSANDQVADESAQAAKKTALTDTKALSELNPAQNDNKAGAVQSGITGQKSEEHLSFVSQLRNTQEQAATAIPAAATQATTGFAAYVQTEQAVRPVAIATGVHQSGWDQAIGEHVISMAASNLQQAELTLNPPELGPLKIILSLNQDQANATFITAQPEVGQALEASMPKLRDMMNDAGMQLAGFNVQTQTSASGQGQGQGQQQANADFRSDNSLRRSTEMMRNDAETTRSATTVGRARANVGAVDTFA</sequence>
<dbReference type="InterPro" id="IPR052563">
    <property type="entry name" value="FliK"/>
</dbReference>
<feature type="region of interest" description="Disordered" evidence="1">
    <location>
        <begin position="1"/>
        <end position="21"/>
    </location>
</feature>
<evidence type="ECO:0000313" key="4">
    <source>
        <dbReference type="Proteomes" id="UP000612361"/>
    </source>
</evidence>
<organism evidence="3 4">
    <name type="scientific">Undibacterium rugosum</name>
    <dbReference type="NCBI Taxonomy" id="2762291"/>
    <lineage>
        <taxon>Bacteria</taxon>
        <taxon>Pseudomonadati</taxon>
        <taxon>Pseudomonadota</taxon>
        <taxon>Betaproteobacteria</taxon>
        <taxon>Burkholderiales</taxon>
        <taxon>Oxalobacteraceae</taxon>
        <taxon>Undibacterium</taxon>
    </lineage>
</organism>
<evidence type="ECO:0000256" key="1">
    <source>
        <dbReference type="SAM" id="MobiDB-lite"/>
    </source>
</evidence>
<dbReference type="PANTHER" id="PTHR37533:SF2">
    <property type="entry name" value="FLAGELLAR HOOK-LENGTH CONTROL PROTEIN"/>
    <property type="match status" value="1"/>
</dbReference>